<dbReference type="InterPro" id="IPR036864">
    <property type="entry name" value="Zn2-C6_fun-type_DNA-bd_sf"/>
</dbReference>
<dbReference type="PANTHER" id="PTHR37534:SF46">
    <property type="entry name" value="ZN(II)2CYS6 TRANSCRIPTION FACTOR (EUROFUNG)"/>
    <property type="match status" value="1"/>
</dbReference>
<organism evidence="6 7">
    <name type="scientific">Aspergillus granulosus</name>
    <dbReference type="NCBI Taxonomy" id="176169"/>
    <lineage>
        <taxon>Eukaryota</taxon>
        <taxon>Fungi</taxon>
        <taxon>Dikarya</taxon>
        <taxon>Ascomycota</taxon>
        <taxon>Pezizomycotina</taxon>
        <taxon>Eurotiomycetes</taxon>
        <taxon>Eurotiomycetidae</taxon>
        <taxon>Eurotiales</taxon>
        <taxon>Aspergillaceae</taxon>
        <taxon>Aspergillus</taxon>
        <taxon>Aspergillus subgen. Nidulantes</taxon>
    </lineage>
</organism>
<name>A0ABR4GSL1_9EURO</name>
<evidence type="ECO:0000256" key="2">
    <source>
        <dbReference type="ARBA" id="ARBA00023125"/>
    </source>
</evidence>
<accession>A0ABR4GSL1</accession>
<dbReference type="PANTHER" id="PTHR37534">
    <property type="entry name" value="TRANSCRIPTIONAL ACTIVATOR PROTEIN UGA3"/>
    <property type="match status" value="1"/>
</dbReference>
<evidence type="ECO:0000259" key="5">
    <source>
        <dbReference type="PROSITE" id="PS50048"/>
    </source>
</evidence>
<evidence type="ECO:0000313" key="6">
    <source>
        <dbReference type="EMBL" id="KAL2802011.1"/>
    </source>
</evidence>
<keyword evidence="7" id="KW-1185">Reference proteome</keyword>
<dbReference type="Pfam" id="PF00172">
    <property type="entry name" value="Zn_clus"/>
    <property type="match status" value="1"/>
</dbReference>
<dbReference type="CDD" id="cd00067">
    <property type="entry name" value="GAL4"/>
    <property type="match status" value="1"/>
</dbReference>
<feature type="domain" description="Zn(2)-C6 fungal-type" evidence="5">
    <location>
        <begin position="15"/>
        <end position="49"/>
    </location>
</feature>
<proteinExistence type="predicted"/>
<dbReference type="SUPFAM" id="SSF57701">
    <property type="entry name" value="Zn2/Cys6 DNA-binding domain"/>
    <property type="match status" value="1"/>
</dbReference>
<evidence type="ECO:0000313" key="7">
    <source>
        <dbReference type="Proteomes" id="UP001610334"/>
    </source>
</evidence>
<sequence>MLPQSSNARLRTRSGCADCHRHRKKCDERRPQCGGCTWNGLELFYPGYCLSPPVSMPEPFHTDQHGQLYRYFASSIMPRLIRQTSLSRYSVDSHLLRLALGHAPLMAALVSIAAMWAVPQSHHQVSIAVASYLFAINALKKEISNGVFVEYDSLPNPGCHVKASGRILSIRTPSPRNSPQELLVFERVCIESFLYHAVLMSPFDSSVDCHSIISNAHPDELGPSASSSTQPVLGASYKFFVFLSDLVQLARTSLTPDANHFHDWVRLRDEYLRSQMNYDGAKNELSNSIETLYAISIDLLLLLTGREPYDRFSHSFETLLQRGMSIIAGLEIDTLFSYYYLRPLLLIGSVTVDQAHRETICEKVVRASEARQAGPVLLAKNRLEMLWNEGTQYERFHIES</sequence>
<comment type="caution">
    <text evidence="6">The sequence shown here is derived from an EMBL/GenBank/DDBJ whole genome shotgun (WGS) entry which is preliminary data.</text>
</comment>
<keyword evidence="4" id="KW-0539">Nucleus</keyword>
<keyword evidence="3" id="KW-0804">Transcription</keyword>
<dbReference type="InterPro" id="IPR001138">
    <property type="entry name" value="Zn2Cys6_DnaBD"/>
</dbReference>
<protein>
    <recommendedName>
        <fullName evidence="5">Zn(2)-C6 fungal-type domain-containing protein</fullName>
    </recommendedName>
</protein>
<evidence type="ECO:0000256" key="3">
    <source>
        <dbReference type="ARBA" id="ARBA00023163"/>
    </source>
</evidence>
<gene>
    <name evidence="6" type="ORF">BJX63DRAFT_426365</name>
</gene>
<dbReference type="PROSITE" id="PS50048">
    <property type="entry name" value="ZN2_CY6_FUNGAL_2"/>
    <property type="match status" value="1"/>
</dbReference>
<evidence type="ECO:0000256" key="4">
    <source>
        <dbReference type="ARBA" id="ARBA00023242"/>
    </source>
</evidence>
<dbReference type="SMART" id="SM00066">
    <property type="entry name" value="GAL4"/>
    <property type="match status" value="1"/>
</dbReference>
<dbReference type="EMBL" id="JBFXLT010000216">
    <property type="protein sequence ID" value="KAL2802011.1"/>
    <property type="molecule type" value="Genomic_DNA"/>
</dbReference>
<keyword evidence="1" id="KW-0805">Transcription regulation</keyword>
<keyword evidence="2" id="KW-0238">DNA-binding</keyword>
<dbReference type="Gene3D" id="4.10.240.10">
    <property type="entry name" value="Zn(2)-C6 fungal-type DNA-binding domain"/>
    <property type="match status" value="1"/>
</dbReference>
<reference evidence="6 7" key="1">
    <citation type="submission" date="2024-07" db="EMBL/GenBank/DDBJ databases">
        <title>Section-level genome sequencing and comparative genomics of Aspergillus sections Usti and Cavernicolus.</title>
        <authorList>
            <consortium name="Lawrence Berkeley National Laboratory"/>
            <person name="Nybo J.L."/>
            <person name="Vesth T.C."/>
            <person name="Theobald S."/>
            <person name="Frisvad J.C."/>
            <person name="Larsen T.O."/>
            <person name="Kjaerboelling I."/>
            <person name="Rothschild-Mancinelli K."/>
            <person name="Lyhne E.K."/>
            <person name="Kogle M.E."/>
            <person name="Barry K."/>
            <person name="Clum A."/>
            <person name="Na H."/>
            <person name="Ledsgaard L."/>
            <person name="Lin J."/>
            <person name="Lipzen A."/>
            <person name="Kuo A."/>
            <person name="Riley R."/>
            <person name="Mondo S."/>
            <person name="Labutti K."/>
            <person name="Haridas S."/>
            <person name="Pangalinan J."/>
            <person name="Salamov A.A."/>
            <person name="Simmons B.A."/>
            <person name="Magnuson J.K."/>
            <person name="Chen J."/>
            <person name="Drula E."/>
            <person name="Henrissat B."/>
            <person name="Wiebenga A."/>
            <person name="Lubbers R.J."/>
            <person name="Gomes A.C."/>
            <person name="Makela M.R."/>
            <person name="Stajich J."/>
            <person name="Grigoriev I.V."/>
            <person name="Mortensen U.H."/>
            <person name="De Vries R.P."/>
            <person name="Baker S.E."/>
            <person name="Andersen M.R."/>
        </authorList>
    </citation>
    <scope>NUCLEOTIDE SEQUENCE [LARGE SCALE GENOMIC DNA]</scope>
    <source>
        <strain evidence="6 7">CBS 588.65</strain>
    </source>
</reference>
<evidence type="ECO:0000256" key="1">
    <source>
        <dbReference type="ARBA" id="ARBA00023015"/>
    </source>
</evidence>
<dbReference type="Proteomes" id="UP001610334">
    <property type="component" value="Unassembled WGS sequence"/>
</dbReference>